<dbReference type="PANTHER" id="PTHR46182:SF2">
    <property type="entry name" value="FI19480P1"/>
    <property type="match status" value="1"/>
</dbReference>
<evidence type="ECO:0000313" key="2">
    <source>
        <dbReference type="EMBL" id="GGH74981.1"/>
    </source>
</evidence>
<proteinExistence type="predicted"/>
<feature type="domain" description="NEAT" evidence="1">
    <location>
        <begin position="1378"/>
        <end position="1470"/>
    </location>
</feature>
<organism evidence="2 3">
    <name type="scientific">Filimonas zeae</name>
    <dbReference type="NCBI Taxonomy" id="1737353"/>
    <lineage>
        <taxon>Bacteria</taxon>
        <taxon>Pseudomonadati</taxon>
        <taxon>Bacteroidota</taxon>
        <taxon>Chitinophagia</taxon>
        <taxon>Chitinophagales</taxon>
        <taxon>Chitinophagaceae</taxon>
        <taxon>Filimonas</taxon>
    </lineage>
</organism>
<name>A0A917J3S5_9BACT</name>
<dbReference type="InterPro" id="IPR029865">
    <property type="entry name" value="KIAA0319-like"/>
</dbReference>
<evidence type="ECO:0000259" key="1">
    <source>
        <dbReference type="PROSITE" id="PS50978"/>
    </source>
</evidence>
<comment type="caution">
    <text evidence="2">The sequence shown here is derived from an EMBL/GenBank/DDBJ whole genome shotgun (WGS) entry which is preliminary data.</text>
</comment>
<dbReference type="PROSITE" id="PS50978">
    <property type="entry name" value="NEAT"/>
    <property type="match status" value="1"/>
</dbReference>
<dbReference type="InterPro" id="IPR013783">
    <property type="entry name" value="Ig-like_fold"/>
</dbReference>
<dbReference type="InterPro" id="IPR006635">
    <property type="entry name" value="NEAT_dom"/>
</dbReference>
<accession>A0A917J3S5</accession>
<evidence type="ECO:0000313" key="3">
    <source>
        <dbReference type="Proteomes" id="UP000627292"/>
    </source>
</evidence>
<dbReference type="Proteomes" id="UP000627292">
    <property type="component" value="Unassembled WGS sequence"/>
</dbReference>
<dbReference type="GO" id="GO:0016020">
    <property type="term" value="C:membrane"/>
    <property type="evidence" value="ECO:0007669"/>
    <property type="project" value="TreeGrafter"/>
</dbReference>
<keyword evidence="3" id="KW-1185">Reference proteome</keyword>
<protein>
    <recommendedName>
        <fullName evidence="1">NEAT domain-containing protein</fullName>
    </recommendedName>
</protein>
<reference evidence="2" key="1">
    <citation type="journal article" date="2014" name="Int. J. Syst. Evol. Microbiol.">
        <title>Complete genome sequence of Corynebacterium casei LMG S-19264T (=DSM 44701T), isolated from a smear-ripened cheese.</title>
        <authorList>
            <consortium name="US DOE Joint Genome Institute (JGI-PGF)"/>
            <person name="Walter F."/>
            <person name="Albersmeier A."/>
            <person name="Kalinowski J."/>
            <person name="Ruckert C."/>
        </authorList>
    </citation>
    <scope>NUCLEOTIDE SEQUENCE</scope>
    <source>
        <strain evidence="2">CGMCC 1.15290</strain>
    </source>
</reference>
<dbReference type="Pfam" id="PF22352">
    <property type="entry name" value="K319L-like_PKD"/>
    <property type="match status" value="2"/>
</dbReference>
<dbReference type="PANTHER" id="PTHR46182">
    <property type="entry name" value="FI19480P1"/>
    <property type="match status" value="1"/>
</dbReference>
<dbReference type="Gene3D" id="2.60.40.10">
    <property type="entry name" value="Immunoglobulins"/>
    <property type="match status" value="10"/>
</dbReference>
<gene>
    <name evidence="2" type="ORF">GCM10011379_38100</name>
</gene>
<dbReference type="EMBL" id="BMIB01000004">
    <property type="protein sequence ID" value="GGH74981.1"/>
    <property type="molecule type" value="Genomic_DNA"/>
</dbReference>
<dbReference type="GO" id="GO:0031410">
    <property type="term" value="C:cytoplasmic vesicle"/>
    <property type="evidence" value="ECO:0007669"/>
    <property type="project" value="TreeGrafter"/>
</dbReference>
<reference evidence="2" key="2">
    <citation type="submission" date="2020-09" db="EMBL/GenBank/DDBJ databases">
        <authorList>
            <person name="Sun Q."/>
            <person name="Zhou Y."/>
        </authorList>
    </citation>
    <scope>NUCLEOTIDE SEQUENCE</scope>
    <source>
        <strain evidence="2">CGMCC 1.15290</strain>
    </source>
</reference>
<sequence>MLTAAYSAAFAQNCTINAGVPTRLCPFDEFILKGTSSGLIKKTGVWKQVSGPAVTIVNPNSLTTKVTGYAPGNTYKFRLTATCTDGAVIYDEVTYETLVASTANAGVDINACPGTIQLNANSPGANETGVWSIVGLSRDSIYDFNAPATQVKIRDTPAAVSTYRWTITNTNGCLSRDELVVRNSGGRAVNAGPDIVLNNCYSVSHSVTMHDASYGGDITGNPVNGQFGTWTLVSGPTVPTFENIHNNTCFISDLYTGTYVFRWTVVGPCFSGSDEVTVTVPPPTQSVTASYNIKDIFCDSRNTTIVQAPQPKYVNEVFTWTKNWGDGNITDIHSPTATVTGLVGNSVSFNYEIRNTVTNCATLGQYEINFVDPAKISTPPVITAICGATSTIVPITADGGGSAARTRWALIGAPAGSFILNGGIGNFWDVGNLNMLVEGMDVTGDYRLRYKRTTESGTGGCIDAYADVLIRASKAPTASNAGTRQILACNVTETNLAGNVPSVGTGSWSQISGPNTATMADKTDPTTLISGLISGEYKFRWIITGNVGCTDQQSDVSVFVSLATPTVAYAGVDETICSNTPYTLKGNSPVLNESGTWTVVTPSAGGVTFSDVNDPQATISGMSPNTTYTFKWTITNPCSFTEDEVSITTSAAVGPKQAQAGNDVCLAGSSTSFVLSGNEPTGIETGAWTVESGPSGISFTDATQYNTTVTNVTDGTYTLVWTLSTPNGCAPSIDKVTFTVSDPATTAVAGTEITVCAAGGVGTATMAANAAIIGTGKWSQLDGPGGVVITDPSNPVTTITNMGEGRYTFRWTISNGVCAENYSDVKVNVYSKPTDANSGGNMEICDAATATLHATPVTTGTGLWSQITGPGNITFSSFSDPNASLSGLIYGDYVIRWTTTNSGNCTSTSDMTLKVTGKAVAVTKDVKLCNLSTANLIGNERSTGKWTLTSGTGVTVTDNTSNTAIATGMVAGNTYQFTYTIPATANCPQTTDVATVAVSELPSTADAGADQTNCILLPATTGTVNLSAVVPTKGTGTWSYAVQPNGSSPALSNDHAANATLSNLANGVYLLNWTVANGACADNIDVVRVSVYLEPSNADAGTTQTDVCAANVVLKGNTPAVGIGTWTLVSGPNTPVIDAPNSPETRVLGTIQGTYEFKWTISNGSCTEKSDNVSVTVSSMPASDADANVGNATIQALCNTSSGASAPLHGNAPVALETGLWTVVSSSTGAGVANFTNATVATTNINNLSNGTYLLRWTLTNGSCHTSDTVSLNVFNDPSNANAGAPKTVCLYSPVILQAASPVTNGTGAWSFVSGTSTPVITPVDNISATVTGLGAGVYNFLFTTSNGVCTPKTSPVVLTVEDCSVQVVKTASTPELQADGSYNVTFKFVVTNPNTTANVKNAQVSDNLRTTFPLPKTFTKVSLSATGTLASSVNAAFDGETDINLLNAATAVINHGSTETITLVVNVKL</sequence>